<sequence>MFPSESTRRCSDLHDDPALPSALLSSSKRNTRQGKVYAGKIAGGTNKTRIGEVRGRQINLRFFPRCVLRVSVCLCLAAPPPPPFFPIQPSSFFFWPRRRVPENTHACLLSVGKVYPVPPTGFSASNSHVSGFIERGRCHYFRDYRVPGEFFTGSYTRDPSTMVASEEKLREGMTEEREGRTEEGGFWIKSKGETKFRADPYRRPRAATCSIRRMKVIVFAPGLGQDILEDGGAEKNGGKGKLLVYAVFSGDMEPHEINNSIAAETETNRYDVWPSDNSFVTGCDCLTVLFAEAQMKPANKNTRTRERTRSPRRGKEEQEEEEQESRRRDRTGIVGDENSVESQEQDGDGQRRP</sequence>
<accession>A0A0L7QNG0</accession>
<feature type="region of interest" description="Disordered" evidence="1">
    <location>
        <begin position="297"/>
        <end position="353"/>
    </location>
</feature>
<reference evidence="2 3" key="1">
    <citation type="submission" date="2015-07" db="EMBL/GenBank/DDBJ databases">
        <title>The genome of Habropoda laboriosa.</title>
        <authorList>
            <person name="Pan H."/>
            <person name="Kapheim K."/>
        </authorList>
    </citation>
    <scope>NUCLEOTIDE SEQUENCE [LARGE SCALE GENOMIC DNA]</scope>
    <source>
        <strain evidence="2">0110345459</strain>
    </source>
</reference>
<feature type="region of interest" description="Disordered" evidence="1">
    <location>
        <begin position="162"/>
        <end position="182"/>
    </location>
</feature>
<proteinExistence type="predicted"/>
<feature type="compositionally biased region" description="Basic and acidic residues" evidence="1">
    <location>
        <begin position="303"/>
        <end position="316"/>
    </location>
</feature>
<name>A0A0L7QNG0_9HYME</name>
<evidence type="ECO:0000256" key="1">
    <source>
        <dbReference type="SAM" id="MobiDB-lite"/>
    </source>
</evidence>
<dbReference type="EMBL" id="KQ414855">
    <property type="protein sequence ID" value="KOC60165.1"/>
    <property type="molecule type" value="Genomic_DNA"/>
</dbReference>
<organism evidence="2 3">
    <name type="scientific">Habropoda laboriosa</name>
    <dbReference type="NCBI Taxonomy" id="597456"/>
    <lineage>
        <taxon>Eukaryota</taxon>
        <taxon>Metazoa</taxon>
        <taxon>Ecdysozoa</taxon>
        <taxon>Arthropoda</taxon>
        <taxon>Hexapoda</taxon>
        <taxon>Insecta</taxon>
        <taxon>Pterygota</taxon>
        <taxon>Neoptera</taxon>
        <taxon>Endopterygota</taxon>
        <taxon>Hymenoptera</taxon>
        <taxon>Apocrita</taxon>
        <taxon>Aculeata</taxon>
        <taxon>Apoidea</taxon>
        <taxon>Anthophila</taxon>
        <taxon>Apidae</taxon>
        <taxon>Habropoda</taxon>
    </lineage>
</organism>
<dbReference type="AlphaFoldDB" id="A0A0L7QNG0"/>
<keyword evidence="3" id="KW-1185">Reference proteome</keyword>
<dbReference type="Proteomes" id="UP000053825">
    <property type="component" value="Unassembled WGS sequence"/>
</dbReference>
<protein>
    <submittedName>
        <fullName evidence="2">Uncharacterized protein</fullName>
    </submittedName>
</protein>
<evidence type="ECO:0000313" key="3">
    <source>
        <dbReference type="Proteomes" id="UP000053825"/>
    </source>
</evidence>
<evidence type="ECO:0000313" key="2">
    <source>
        <dbReference type="EMBL" id="KOC60165.1"/>
    </source>
</evidence>
<gene>
    <name evidence="2" type="ORF">WH47_08155</name>
</gene>
<feature type="compositionally biased region" description="Basic and acidic residues" evidence="1">
    <location>
        <begin position="165"/>
        <end position="182"/>
    </location>
</feature>